<dbReference type="EMBL" id="CP118627">
    <property type="protein sequence ID" value="WEA14785.1"/>
    <property type="molecule type" value="Genomic_DNA"/>
</dbReference>
<evidence type="ECO:0000313" key="1">
    <source>
        <dbReference type="EMBL" id="WEA14785.1"/>
    </source>
</evidence>
<proteinExistence type="predicted"/>
<evidence type="ECO:0008006" key="3">
    <source>
        <dbReference type="Google" id="ProtNLM"/>
    </source>
</evidence>
<dbReference type="AlphaFoldDB" id="A0AAX3NFI9"/>
<accession>A0AAX3NFI9</accession>
<dbReference type="Proteomes" id="UP001217324">
    <property type="component" value="Chromosome"/>
</dbReference>
<evidence type="ECO:0000313" key="2">
    <source>
        <dbReference type="Proteomes" id="UP001217324"/>
    </source>
</evidence>
<gene>
    <name evidence="1" type="ORF">PWF74_04575</name>
</gene>
<name>A0AAX3NFI9_9LACT</name>
<reference evidence="1" key="1">
    <citation type="submission" date="2023-02" db="EMBL/GenBank/DDBJ databases">
        <title>Comparative genomics and fermentation flavor characterization of five lactic acid bacteria reveal flavor biosynthesis metabolic pathways in fermented muskmelon puree.</title>
        <authorList>
            <person name="Yuan L."/>
            <person name="Li M."/>
            <person name="Xu X."/>
            <person name="Lao F."/>
            <person name="Wu J."/>
        </authorList>
    </citation>
    <scope>NUCLEOTIDE SEQUENCE</scope>
    <source>
        <strain evidence="1">Pa-2</strain>
    </source>
</reference>
<dbReference type="RefSeq" id="WP_270252841.1">
    <property type="nucleotide sequence ID" value="NZ_CP099987.1"/>
</dbReference>
<protein>
    <recommendedName>
        <fullName evidence="3">50S ribosomal protein L30</fullName>
    </recommendedName>
</protein>
<sequence length="41" mass="4672">MKILISQKKTPYGRKLKKASVVGLTTLLHAKTKIEFEVRSE</sequence>
<organism evidence="1 2">
    <name type="scientific">Lactococcus garvieae</name>
    <dbReference type="NCBI Taxonomy" id="1363"/>
    <lineage>
        <taxon>Bacteria</taxon>
        <taxon>Bacillati</taxon>
        <taxon>Bacillota</taxon>
        <taxon>Bacilli</taxon>
        <taxon>Lactobacillales</taxon>
        <taxon>Streptococcaceae</taxon>
        <taxon>Lactococcus</taxon>
    </lineage>
</organism>